<proteinExistence type="predicted"/>
<accession>A0ABV7SKJ6</accession>
<keyword evidence="2" id="KW-1185">Reference proteome</keyword>
<reference evidence="2" key="1">
    <citation type="journal article" date="2019" name="Int. J. Syst. Evol. Microbiol.">
        <title>The Global Catalogue of Microorganisms (GCM) 10K type strain sequencing project: providing services to taxonomists for standard genome sequencing and annotation.</title>
        <authorList>
            <consortium name="The Broad Institute Genomics Platform"/>
            <consortium name="The Broad Institute Genome Sequencing Center for Infectious Disease"/>
            <person name="Wu L."/>
            <person name="Ma J."/>
        </authorList>
    </citation>
    <scope>NUCLEOTIDE SEQUENCE [LARGE SCALE GENOMIC DNA]</scope>
    <source>
        <strain evidence="2">CGMCC 4.7035</strain>
    </source>
</reference>
<evidence type="ECO:0000313" key="1">
    <source>
        <dbReference type="EMBL" id="MFC3577514.1"/>
    </source>
</evidence>
<evidence type="ECO:0000313" key="2">
    <source>
        <dbReference type="Proteomes" id="UP001595701"/>
    </source>
</evidence>
<dbReference type="RefSeq" id="WP_310781418.1">
    <property type="nucleotide sequence ID" value="NZ_JBHRWR010000035.1"/>
</dbReference>
<sequence>MESAAPPPRPSAIHIWHRMQGPPLDARRRADGTDWEAGATQVSLRDDSRGGLAVDLVAVGVPLSCVALTWRHDLPAGFLVLGDAFERWPRPFIPLPTR</sequence>
<protein>
    <recommendedName>
        <fullName evidence="3">PilZ domain-containing protein</fullName>
    </recommendedName>
</protein>
<evidence type="ECO:0008006" key="3">
    <source>
        <dbReference type="Google" id="ProtNLM"/>
    </source>
</evidence>
<gene>
    <name evidence="1" type="ORF">ACFOZ0_30465</name>
</gene>
<comment type="caution">
    <text evidence="1">The sequence shown here is derived from an EMBL/GenBank/DDBJ whole genome shotgun (WGS) entry which is preliminary data.</text>
</comment>
<dbReference type="EMBL" id="JBHRWR010000035">
    <property type="protein sequence ID" value="MFC3577514.1"/>
    <property type="molecule type" value="Genomic_DNA"/>
</dbReference>
<name>A0ABV7SKJ6_9ACTN</name>
<dbReference type="Proteomes" id="UP001595701">
    <property type="component" value="Unassembled WGS sequence"/>
</dbReference>
<organism evidence="1 2">
    <name type="scientific">Streptomyces yaanensis</name>
    <dbReference type="NCBI Taxonomy" id="1142239"/>
    <lineage>
        <taxon>Bacteria</taxon>
        <taxon>Bacillati</taxon>
        <taxon>Actinomycetota</taxon>
        <taxon>Actinomycetes</taxon>
        <taxon>Kitasatosporales</taxon>
        <taxon>Streptomycetaceae</taxon>
        <taxon>Streptomyces</taxon>
    </lineage>
</organism>